<accession>A0A8S5U2F9</accession>
<sequence>MTLYDLLANATYYQYFDVYVLNAQGYHLPIGFGTRNELLDEYEHETFFDHLMDKVEIYEVSKGTLIVYINDENYDKPLEKQYDEKFVKCWKRDDPKSRPFLYTWEVREKWRL</sequence>
<name>A0A8S5U2F9_9CAUD</name>
<organism evidence="1">
    <name type="scientific">Siphoviridae sp. ctqzz19</name>
    <dbReference type="NCBI Taxonomy" id="2825682"/>
    <lineage>
        <taxon>Viruses</taxon>
        <taxon>Duplodnaviria</taxon>
        <taxon>Heunggongvirae</taxon>
        <taxon>Uroviricota</taxon>
        <taxon>Caudoviricetes</taxon>
    </lineage>
</organism>
<dbReference type="EMBL" id="BK015988">
    <property type="protein sequence ID" value="DAF88626.1"/>
    <property type="molecule type" value="Genomic_DNA"/>
</dbReference>
<protein>
    <submittedName>
        <fullName evidence="1">Uncharacterized protein</fullName>
    </submittedName>
</protein>
<proteinExistence type="predicted"/>
<evidence type="ECO:0000313" key="1">
    <source>
        <dbReference type="EMBL" id="DAF88626.1"/>
    </source>
</evidence>
<reference evidence="1" key="1">
    <citation type="journal article" date="2021" name="Proc. Natl. Acad. Sci. U.S.A.">
        <title>A Catalog of Tens of Thousands of Viruses from Human Metagenomes Reveals Hidden Associations with Chronic Diseases.</title>
        <authorList>
            <person name="Tisza M.J."/>
            <person name="Buck C.B."/>
        </authorList>
    </citation>
    <scope>NUCLEOTIDE SEQUENCE</scope>
    <source>
        <strain evidence="1">Ctqzz19</strain>
    </source>
</reference>